<evidence type="ECO:0000313" key="2">
    <source>
        <dbReference type="EMBL" id="OKL48724.1"/>
    </source>
</evidence>
<dbReference type="RefSeq" id="WP_075361753.1">
    <property type="nucleotide sequence ID" value="NZ_MPDM01000005.1"/>
</dbReference>
<accession>A0A1Q5PMF2</accession>
<evidence type="ECO:0000256" key="1">
    <source>
        <dbReference type="SAM" id="Phobius"/>
    </source>
</evidence>
<dbReference type="Proteomes" id="UP000186465">
    <property type="component" value="Unassembled WGS sequence"/>
</dbReference>
<organism evidence="2 3">
    <name type="scientific">Boudabousia marimammalium</name>
    <dbReference type="NCBI Taxonomy" id="156892"/>
    <lineage>
        <taxon>Bacteria</taxon>
        <taxon>Bacillati</taxon>
        <taxon>Actinomycetota</taxon>
        <taxon>Actinomycetes</taxon>
        <taxon>Actinomycetales</taxon>
        <taxon>Actinomycetaceae</taxon>
        <taxon>Boudabousia</taxon>
    </lineage>
</organism>
<comment type="caution">
    <text evidence="2">The sequence shown here is derived from an EMBL/GenBank/DDBJ whole genome shotgun (WGS) entry which is preliminary data.</text>
</comment>
<protein>
    <submittedName>
        <fullName evidence="2">Uncharacterized protein</fullName>
    </submittedName>
</protein>
<proteinExistence type="predicted"/>
<dbReference type="STRING" id="156892.BM477_05890"/>
<evidence type="ECO:0000313" key="3">
    <source>
        <dbReference type="Proteomes" id="UP000186465"/>
    </source>
</evidence>
<keyword evidence="3" id="KW-1185">Reference proteome</keyword>
<gene>
    <name evidence="2" type="ORF">BM477_05890</name>
</gene>
<keyword evidence="1" id="KW-0472">Membrane</keyword>
<reference evidence="3" key="1">
    <citation type="submission" date="2016-11" db="EMBL/GenBank/DDBJ databases">
        <title>Actinomyces gypaetusis sp. nov. isolated from Gypaetus barbatus in Qinghai Tibet Plateau China.</title>
        <authorList>
            <person name="Meng X."/>
        </authorList>
    </citation>
    <scope>NUCLEOTIDE SEQUENCE [LARGE SCALE GENOMIC DNA]</scope>
    <source>
        <strain evidence="3">DSM 15383</strain>
    </source>
</reference>
<keyword evidence="1" id="KW-1133">Transmembrane helix</keyword>
<feature type="transmembrane region" description="Helical" evidence="1">
    <location>
        <begin position="95"/>
        <end position="116"/>
    </location>
</feature>
<name>A0A1Q5PMF2_9ACTO</name>
<feature type="transmembrane region" description="Helical" evidence="1">
    <location>
        <begin position="31"/>
        <end position="48"/>
    </location>
</feature>
<feature type="transmembrane region" description="Helical" evidence="1">
    <location>
        <begin position="68"/>
        <end position="89"/>
    </location>
</feature>
<keyword evidence="1" id="KW-0812">Transmembrane</keyword>
<dbReference type="EMBL" id="MPDM01000005">
    <property type="protein sequence ID" value="OKL48724.1"/>
    <property type="molecule type" value="Genomic_DNA"/>
</dbReference>
<sequence>MSKMPAFAIFGPTLGWLVLMSVSFTGWTVASLLVSGVLYIFSASALLVGRRRLSEGVKKSANQGTPTWFIAGVSGYFLLLLTFGMLIWAPSSQTWAVIIQVSLLLGTLVTSMGAWMSSSALLKNS</sequence>
<dbReference type="AlphaFoldDB" id="A0A1Q5PMF2"/>